<keyword evidence="3" id="KW-1185">Reference proteome</keyword>
<dbReference type="AlphaFoldDB" id="A0AB34G129"/>
<dbReference type="CDD" id="cd09917">
    <property type="entry name" value="F-box_SF"/>
    <property type="match status" value="1"/>
</dbReference>
<reference evidence="2" key="1">
    <citation type="submission" date="2023-01" db="EMBL/GenBank/DDBJ databases">
        <title>The growth and conidiation of Purpureocillium lavendulum are regulated by nitrogen source and histone H3K14 acetylation.</title>
        <authorList>
            <person name="Tang P."/>
            <person name="Han J."/>
            <person name="Zhang C."/>
            <person name="Tang P."/>
            <person name="Qi F."/>
            <person name="Zhang K."/>
            <person name="Liang L."/>
        </authorList>
    </citation>
    <scope>NUCLEOTIDE SEQUENCE</scope>
    <source>
        <strain evidence="2">YMF1.00683</strain>
    </source>
</reference>
<proteinExistence type="predicted"/>
<dbReference type="Pfam" id="PF24758">
    <property type="entry name" value="LRR_At5g56370"/>
    <property type="match status" value="1"/>
</dbReference>
<gene>
    <name evidence="2" type="ORF">O9K51_00106</name>
</gene>
<dbReference type="InterPro" id="IPR036047">
    <property type="entry name" value="F-box-like_dom_sf"/>
</dbReference>
<evidence type="ECO:0000313" key="2">
    <source>
        <dbReference type="EMBL" id="KAJ6445347.1"/>
    </source>
</evidence>
<dbReference type="SUPFAM" id="SSF81383">
    <property type="entry name" value="F-box domain"/>
    <property type="match status" value="1"/>
</dbReference>
<dbReference type="InterPro" id="IPR001810">
    <property type="entry name" value="F-box_dom"/>
</dbReference>
<protein>
    <recommendedName>
        <fullName evidence="1">F-box domain-containing protein</fullName>
    </recommendedName>
</protein>
<evidence type="ECO:0000259" key="1">
    <source>
        <dbReference type="PROSITE" id="PS50181"/>
    </source>
</evidence>
<dbReference type="InterPro" id="IPR055411">
    <property type="entry name" value="LRR_FXL15/At3g58940/PEG3-like"/>
</dbReference>
<name>A0AB34G129_9HYPO</name>
<feature type="domain" description="F-box" evidence="1">
    <location>
        <begin position="4"/>
        <end position="53"/>
    </location>
</feature>
<dbReference type="Pfam" id="PF12937">
    <property type="entry name" value="F-box-like"/>
    <property type="match status" value="1"/>
</dbReference>
<accession>A0AB34G129</accession>
<dbReference type="EMBL" id="JAQHRD010000001">
    <property type="protein sequence ID" value="KAJ6445347.1"/>
    <property type="molecule type" value="Genomic_DNA"/>
</dbReference>
<evidence type="ECO:0000313" key="3">
    <source>
        <dbReference type="Proteomes" id="UP001163105"/>
    </source>
</evidence>
<dbReference type="Proteomes" id="UP001163105">
    <property type="component" value="Unassembled WGS sequence"/>
</dbReference>
<organism evidence="2 3">
    <name type="scientific">Purpureocillium lavendulum</name>
    <dbReference type="NCBI Taxonomy" id="1247861"/>
    <lineage>
        <taxon>Eukaryota</taxon>
        <taxon>Fungi</taxon>
        <taxon>Dikarya</taxon>
        <taxon>Ascomycota</taxon>
        <taxon>Pezizomycotina</taxon>
        <taxon>Sordariomycetes</taxon>
        <taxon>Hypocreomycetidae</taxon>
        <taxon>Hypocreales</taxon>
        <taxon>Ophiocordycipitaceae</taxon>
        <taxon>Purpureocillium</taxon>
    </lineage>
</organism>
<comment type="caution">
    <text evidence="2">The sequence shown here is derived from an EMBL/GenBank/DDBJ whole genome shotgun (WGS) entry which is preliminary data.</text>
</comment>
<dbReference type="PROSITE" id="PS50181">
    <property type="entry name" value="FBOX"/>
    <property type="match status" value="1"/>
</dbReference>
<sequence length="569" mass="64387">MSSHTTLHHVPREISAQIFSPLSVADLKSLRLVNRQLNALATGPCFARYTTSLTPRALARTEEFMGHQFLGHLPCHLRIVAECTSSHFARRLPGIGDGAATGEAIIQQADPAYDMALEGRVLGRLANILTWGGRMSLTTLELDARFIEGPDAYSAPADSEATDLDRQRLWARASQTYRLTMTALAQCRAPIRDLQIYSNTYGCSVPSYDISVGLPRRLKDGLAQLGHGLKHLSLSYSTRVDHGWERLPIVYGPHHVAVEKRRQRRYWDQIGDEVEWHEMDGVAASEDMAPVDFDMDGSDYDTDDEADGWIQADKGSEIRGRYSDSMPQALCEDNFPGVALFLKQTPNIESLDLHMFQTLEYEAYDGASRLHFYSRVFKAMVDQNLELPRLRRLTLRGVCVNGDDLVAFMRRHPQVESLELHHVILCCRRLYAQLRSWKDVLREVCHPTITGKDNRSLVRVFCTDLCRAPGAGTVPTTSAGHLAENLLGATEHVTQHWIDKGWCDCPRKGTRPILHTREFLQDDFRREDIFDQPERGMRLNTNEWNKESASPTAGQLRAHRERMYGKTYG</sequence>